<protein>
    <submittedName>
        <fullName evidence="1">Uncharacterized protein</fullName>
    </submittedName>
</protein>
<dbReference type="Proteomes" id="UP000034820">
    <property type="component" value="Unassembled WGS sequence"/>
</dbReference>
<comment type="caution">
    <text evidence="1">The sequence shown here is derived from an EMBL/GenBank/DDBJ whole genome shotgun (WGS) entry which is preliminary data.</text>
</comment>
<organism evidence="1 6">
    <name type="scientific">Methanosarcina mazei</name>
    <name type="common">Methanosarcina frisia</name>
    <dbReference type="NCBI Taxonomy" id="2209"/>
    <lineage>
        <taxon>Archaea</taxon>
        <taxon>Methanobacteriati</taxon>
        <taxon>Methanobacteriota</taxon>
        <taxon>Stenosarchaea group</taxon>
        <taxon>Methanomicrobia</taxon>
        <taxon>Methanosarcinales</taxon>
        <taxon>Methanosarcinaceae</taxon>
        <taxon>Methanosarcina</taxon>
    </lineage>
</organism>
<evidence type="ECO:0000313" key="7">
    <source>
        <dbReference type="Proteomes" id="UP000034820"/>
    </source>
</evidence>
<evidence type="ECO:0000313" key="6">
    <source>
        <dbReference type="Proteomes" id="UP000034074"/>
    </source>
</evidence>
<evidence type="ECO:0000313" key="5">
    <source>
        <dbReference type="Proteomes" id="UP000033889"/>
    </source>
</evidence>
<dbReference type="EMBL" id="JJPZ01000146">
    <property type="protein sequence ID" value="KKH07215.1"/>
    <property type="molecule type" value="Genomic_DNA"/>
</dbReference>
<dbReference type="RefSeq" id="WP_048040809.1">
    <property type="nucleotide sequence ID" value="NZ_JJPN01000006.1"/>
</dbReference>
<evidence type="ECO:0000313" key="1">
    <source>
        <dbReference type="EMBL" id="KKG75615.1"/>
    </source>
</evidence>
<evidence type="ECO:0000313" key="8">
    <source>
        <dbReference type="Proteomes" id="UP000034944"/>
    </source>
</evidence>
<dbReference type="Proteomes" id="UP000033889">
    <property type="component" value="Unassembled WGS sequence"/>
</dbReference>
<evidence type="ECO:0000313" key="3">
    <source>
        <dbReference type="EMBL" id="KKH07215.1"/>
    </source>
</evidence>
<reference evidence="5 6" key="1">
    <citation type="journal article" date="2015" name="ISME J.">
        <title>Genomic and phenotypic differentiation among Methanosarcina mazei populations from Columbia River sediment.</title>
        <authorList>
            <person name="Youngblut N.D."/>
            <person name="Wirth J.S."/>
            <person name="Henriksen J.R."/>
            <person name="Smith M."/>
            <person name="Simon H."/>
            <person name="Metcalf W.W."/>
            <person name="Whitaker R.J."/>
        </authorList>
    </citation>
    <scope>NUCLEOTIDE SEQUENCE [LARGE SCALE GENOMIC DNA]</scope>
    <source>
        <strain evidence="1 6">3.H.A.1A.2</strain>
        <strain evidence="2 5">3.H.A.2.5</strain>
        <strain evidence="4 7">3.H.T.1A.1</strain>
        <strain evidence="3 8">3.H.T.1A.2</strain>
    </source>
</reference>
<accession>A0A0F8K3S3</accession>
<dbReference type="PATRIC" id="fig|2209.71.peg.3873"/>
<dbReference type="Proteomes" id="UP000034074">
    <property type="component" value="Unassembled WGS sequence"/>
</dbReference>
<dbReference type="Proteomes" id="UP000034944">
    <property type="component" value="Unassembled WGS sequence"/>
</dbReference>
<gene>
    <name evidence="1" type="ORF">DU46_17685</name>
    <name evidence="4" type="ORF">DU51_00600</name>
    <name evidence="2" type="ORF">DU61_18315</name>
    <name evidence="3" type="ORF">DU62_15970</name>
</gene>
<proteinExistence type="predicted"/>
<dbReference type="EMBL" id="JJPY01000045">
    <property type="protein sequence ID" value="KKH09966.1"/>
    <property type="molecule type" value="Genomic_DNA"/>
</dbReference>
<dbReference type="EMBL" id="JJPN01000006">
    <property type="protein sequence ID" value="KKG75615.1"/>
    <property type="molecule type" value="Genomic_DNA"/>
</dbReference>
<name>A0A0F8K3S3_METMZ</name>
<dbReference type="AlphaFoldDB" id="A0A0F8K3S3"/>
<evidence type="ECO:0000313" key="2">
    <source>
        <dbReference type="EMBL" id="KKG84518.1"/>
    </source>
</evidence>
<sequence>MVVKTTKPVKKVSARKSKPVSKKQYAMIVTAKISYGPFKDKSLAAAAYNKVQQVPRAQISKLAKTARGYAFSASMLYGLKNAAQKASAIKTIKTHAPTAKISFRKA</sequence>
<evidence type="ECO:0000313" key="4">
    <source>
        <dbReference type="EMBL" id="KKH09966.1"/>
    </source>
</evidence>
<dbReference type="EMBL" id="JJPQ01000038">
    <property type="protein sequence ID" value="KKG84518.1"/>
    <property type="molecule type" value="Genomic_DNA"/>
</dbReference>